<dbReference type="Pfam" id="PF02311">
    <property type="entry name" value="AraC_binding"/>
    <property type="match status" value="1"/>
</dbReference>
<dbReference type="SMART" id="SM00342">
    <property type="entry name" value="HTH_ARAC"/>
    <property type="match status" value="1"/>
</dbReference>
<dbReference type="Pfam" id="PF12833">
    <property type="entry name" value="HTH_18"/>
    <property type="match status" value="1"/>
</dbReference>
<keyword evidence="3" id="KW-0804">Transcription</keyword>
<keyword evidence="2" id="KW-0238">DNA-binding</keyword>
<dbReference type="InterPro" id="IPR003313">
    <property type="entry name" value="AraC-bd"/>
</dbReference>
<dbReference type="PANTHER" id="PTHR43280:SF34">
    <property type="entry name" value="ARAC-FAMILY TRANSCRIPTIONAL REGULATOR"/>
    <property type="match status" value="1"/>
</dbReference>
<evidence type="ECO:0000259" key="4">
    <source>
        <dbReference type="PROSITE" id="PS01124"/>
    </source>
</evidence>
<evidence type="ECO:0000256" key="2">
    <source>
        <dbReference type="ARBA" id="ARBA00023125"/>
    </source>
</evidence>
<keyword evidence="6" id="KW-1185">Reference proteome</keyword>
<gene>
    <name evidence="5" type="ORF">J3A84_02845</name>
</gene>
<evidence type="ECO:0000256" key="3">
    <source>
        <dbReference type="ARBA" id="ARBA00023163"/>
    </source>
</evidence>
<dbReference type="InterPro" id="IPR018060">
    <property type="entry name" value="HTH_AraC"/>
</dbReference>
<dbReference type="PANTHER" id="PTHR43280">
    <property type="entry name" value="ARAC-FAMILY TRANSCRIPTIONAL REGULATOR"/>
    <property type="match status" value="1"/>
</dbReference>
<keyword evidence="1" id="KW-0805">Transcription regulation</keyword>
<organism evidence="5 6">
    <name type="scientific">Proteiniclasticum aestuarii</name>
    <dbReference type="NCBI Taxonomy" id="2817862"/>
    <lineage>
        <taxon>Bacteria</taxon>
        <taxon>Bacillati</taxon>
        <taxon>Bacillota</taxon>
        <taxon>Clostridia</taxon>
        <taxon>Eubacteriales</taxon>
        <taxon>Clostridiaceae</taxon>
        <taxon>Proteiniclasticum</taxon>
    </lineage>
</organism>
<accession>A0A939H965</accession>
<dbReference type="GO" id="GO:0043565">
    <property type="term" value="F:sequence-specific DNA binding"/>
    <property type="evidence" value="ECO:0007669"/>
    <property type="project" value="InterPro"/>
</dbReference>
<sequence>MNHIGLDYYETKKHGTDSLPFAVYLSKIPEKLSSYPMHWHEEMEIIYVESGRCRITIDGEKFTARAQDLILISPGMIHAIDQEEDHAAVYYNVIFHPAMIMAKEEKDVLSVRYLAPLLRGEKIFTTRISLDTPSRKEMMLIVERFMRFREREKEESLVFLVKSALLELFYHLRGHLKESDSKPVSLHQIRKMKALTSWLHETLTEEITLKEAADFCGYSISYFTKFFRNYTGSSFVSYRNLLRLEQAKRFLERGEHSGLEISGMCGFENYSYFIRAFRKQYDITPKQYQLHAGWNKT</sequence>
<feature type="domain" description="HTH araC/xylS-type" evidence="4">
    <location>
        <begin position="193"/>
        <end position="291"/>
    </location>
</feature>
<protein>
    <submittedName>
        <fullName evidence="5">AraC family transcriptional regulator</fullName>
    </submittedName>
</protein>
<dbReference type="InterPro" id="IPR009057">
    <property type="entry name" value="Homeodomain-like_sf"/>
</dbReference>
<dbReference type="PROSITE" id="PS01124">
    <property type="entry name" value="HTH_ARAC_FAMILY_2"/>
    <property type="match status" value="1"/>
</dbReference>
<dbReference type="Gene3D" id="2.60.120.10">
    <property type="entry name" value="Jelly Rolls"/>
    <property type="match status" value="1"/>
</dbReference>
<dbReference type="AlphaFoldDB" id="A0A939H965"/>
<dbReference type="GO" id="GO:0003700">
    <property type="term" value="F:DNA-binding transcription factor activity"/>
    <property type="evidence" value="ECO:0007669"/>
    <property type="project" value="InterPro"/>
</dbReference>
<dbReference type="InterPro" id="IPR014710">
    <property type="entry name" value="RmlC-like_jellyroll"/>
</dbReference>
<dbReference type="CDD" id="cd02208">
    <property type="entry name" value="cupin_RmlC-like"/>
    <property type="match status" value="1"/>
</dbReference>
<dbReference type="InterPro" id="IPR037923">
    <property type="entry name" value="HTH-like"/>
</dbReference>
<evidence type="ECO:0000256" key="1">
    <source>
        <dbReference type="ARBA" id="ARBA00023015"/>
    </source>
</evidence>
<dbReference type="SUPFAM" id="SSF51215">
    <property type="entry name" value="Regulatory protein AraC"/>
    <property type="match status" value="1"/>
</dbReference>
<dbReference type="RefSeq" id="WP_207598472.1">
    <property type="nucleotide sequence ID" value="NZ_JAFNJU010000001.1"/>
</dbReference>
<proteinExistence type="predicted"/>
<comment type="caution">
    <text evidence="5">The sequence shown here is derived from an EMBL/GenBank/DDBJ whole genome shotgun (WGS) entry which is preliminary data.</text>
</comment>
<reference evidence="5" key="1">
    <citation type="submission" date="2021-03" db="EMBL/GenBank/DDBJ databases">
        <title>Proteiniclasticum marinus sp. nov., isolated from tidal flat sediment.</title>
        <authorList>
            <person name="Namirimu T."/>
            <person name="Yang J.-A."/>
            <person name="Yang S.-H."/>
            <person name="Kim Y.-J."/>
            <person name="Kwon K.K."/>
        </authorList>
    </citation>
    <scope>NUCLEOTIDE SEQUENCE</scope>
    <source>
        <strain evidence="5">SCR006</strain>
    </source>
</reference>
<name>A0A939H965_9CLOT</name>
<dbReference type="SUPFAM" id="SSF46689">
    <property type="entry name" value="Homeodomain-like"/>
    <property type="match status" value="2"/>
</dbReference>
<dbReference type="Gene3D" id="1.10.10.60">
    <property type="entry name" value="Homeodomain-like"/>
    <property type="match status" value="2"/>
</dbReference>
<dbReference type="Proteomes" id="UP000664218">
    <property type="component" value="Unassembled WGS sequence"/>
</dbReference>
<dbReference type="EMBL" id="JAFNJU010000001">
    <property type="protein sequence ID" value="MBO1263980.1"/>
    <property type="molecule type" value="Genomic_DNA"/>
</dbReference>
<evidence type="ECO:0000313" key="5">
    <source>
        <dbReference type="EMBL" id="MBO1263980.1"/>
    </source>
</evidence>
<evidence type="ECO:0000313" key="6">
    <source>
        <dbReference type="Proteomes" id="UP000664218"/>
    </source>
</evidence>